<reference evidence="3" key="1">
    <citation type="submission" date="2019-10" db="EMBL/GenBank/DDBJ databases">
        <authorList>
            <consortium name="DOE Joint Genome Institute"/>
            <person name="Kuo A."/>
            <person name="Miyauchi S."/>
            <person name="Kiss E."/>
            <person name="Drula E."/>
            <person name="Kohler A."/>
            <person name="Sanchez-Garcia M."/>
            <person name="Andreopoulos B."/>
            <person name="Barry K.W."/>
            <person name="Bonito G."/>
            <person name="Buee M."/>
            <person name="Carver A."/>
            <person name="Chen C."/>
            <person name="Cichocki N."/>
            <person name="Clum A."/>
            <person name="Culley D."/>
            <person name="Crous P.W."/>
            <person name="Fauchery L."/>
            <person name="Girlanda M."/>
            <person name="Hayes R."/>
            <person name="Keri Z."/>
            <person name="LaButti K."/>
            <person name="Lipzen A."/>
            <person name="Lombard V."/>
            <person name="Magnuson J."/>
            <person name="Maillard F."/>
            <person name="Morin E."/>
            <person name="Murat C."/>
            <person name="Nolan M."/>
            <person name="Ohm R."/>
            <person name="Pangilinan J."/>
            <person name="Pereira M."/>
            <person name="Perotto S."/>
            <person name="Peter M."/>
            <person name="Riley R."/>
            <person name="Sitrit Y."/>
            <person name="Stielow B."/>
            <person name="Szollosi G."/>
            <person name="Zifcakova L."/>
            <person name="Stursova M."/>
            <person name="Spatafora J.W."/>
            <person name="Tedersoo L."/>
            <person name="Vaario L.-M."/>
            <person name="Yamada A."/>
            <person name="Yan M."/>
            <person name="Wang P."/>
            <person name="Xu J."/>
            <person name="Bruns T."/>
            <person name="Baldrian P."/>
            <person name="Vilgalys R."/>
            <person name="Henrissat B."/>
            <person name="Grigoriev I.V."/>
            <person name="Hibbett D."/>
            <person name="Nagy L.G."/>
            <person name="Martin F.M."/>
        </authorList>
    </citation>
    <scope>NUCLEOTIDE SEQUENCE</scope>
    <source>
        <strain evidence="3">BED1</strain>
    </source>
</reference>
<accession>A0AAD4BQ97</accession>
<gene>
    <name evidence="3" type="ORF">L210DRAFT_3631869</name>
</gene>
<keyword evidence="4" id="KW-1185">Reference proteome</keyword>
<dbReference type="SUPFAM" id="SSF48452">
    <property type="entry name" value="TPR-like"/>
    <property type="match status" value="1"/>
</dbReference>
<feature type="domain" description="Heterokaryon incompatibility" evidence="2">
    <location>
        <begin position="160"/>
        <end position="252"/>
    </location>
</feature>
<evidence type="ECO:0000256" key="1">
    <source>
        <dbReference type="SAM" id="MobiDB-lite"/>
    </source>
</evidence>
<sequence length="716" mass="80478">MSSSPQVILIKRSKAWLAIGWWERALDDANRVIALDPSSPWGYEMKHIALHKGGDYDNAADAFETMLTKMAESLDPDVQRHGDQYISPSSTRATIRKIIHRTQRHSPRVLINTTTGHLHNRAEQASAFESLPIFKELVSSTTTRIDYVRIKREVREYFRYVMLSHKWEDNEPLFQQVVHIAVYDLEESPTHDKLQTFCKIVRNAGFDWAWSDTCCIDKSDHFILQEALVAMFKWYQGSAMMIVFLRGVSSSSQRGALVRSIWNTRAWTLQEYVASKVIHFYTEDWTPYLDLQLPNHKESPQIIAEMEQATGVSAEQLMALRTGLTSIREQLRLASTRETTVVEDTAYSLLGIFSVTGMPAIYGEGEDSLGRLLAHILAGSGDASILAWTGESGSFNSCLPAHITVFNGPATLHLPRSIPDVEMERVIAALQPSFYNQALRLHNRRNSDLNVALRLYDCLNDLPAPWFAVMFIVRTLSPLGRWRSKRDKISRGWIRWREDMHSGAFVEDDVAPSPPNADDEESFDNQIDGGGLNDISSLLPGPELRPHPVPIRMAPMDRQTQARRLVSRLRQPFGALLLTMSSMGGRAVDYKRVAADSLIIVQLQENVSLADILDNHLELRIPLPRAALVIESIPSVELSECTDDTRARPSCRIRRMAPSGVDDHCGAYTELAANNVHGAVLTRAASYTAGTQVHVNTNRIRHQIKTLAAQKNVVAI</sequence>
<dbReference type="InterPro" id="IPR010730">
    <property type="entry name" value="HET"/>
</dbReference>
<evidence type="ECO:0000259" key="2">
    <source>
        <dbReference type="Pfam" id="PF06985"/>
    </source>
</evidence>
<protein>
    <recommendedName>
        <fullName evidence="2">Heterokaryon incompatibility domain-containing protein</fullName>
    </recommendedName>
</protein>
<dbReference type="InterPro" id="IPR011990">
    <property type="entry name" value="TPR-like_helical_dom_sf"/>
</dbReference>
<evidence type="ECO:0000313" key="3">
    <source>
        <dbReference type="EMBL" id="KAF8436809.1"/>
    </source>
</evidence>
<dbReference type="Gene3D" id="1.25.40.10">
    <property type="entry name" value="Tetratricopeptide repeat domain"/>
    <property type="match status" value="1"/>
</dbReference>
<dbReference type="Pfam" id="PF06985">
    <property type="entry name" value="HET"/>
    <property type="match status" value="1"/>
</dbReference>
<feature type="region of interest" description="Disordered" evidence="1">
    <location>
        <begin position="507"/>
        <end position="526"/>
    </location>
</feature>
<proteinExistence type="predicted"/>
<dbReference type="AlphaFoldDB" id="A0AAD4BQ97"/>
<dbReference type="PANTHER" id="PTHR10622">
    <property type="entry name" value="HET DOMAIN-CONTAINING PROTEIN"/>
    <property type="match status" value="1"/>
</dbReference>
<comment type="caution">
    <text evidence="3">The sequence shown here is derived from an EMBL/GenBank/DDBJ whole genome shotgun (WGS) entry which is preliminary data.</text>
</comment>
<dbReference type="PANTHER" id="PTHR10622:SF10">
    <property type="entry name" value="HET DOMAIN-CONTAINING PROTEIN"/>
    <property type="match status" value="1"/>
</dbReference>
<organism evidence="3 4">
    <name type="scientific">Boletus edulis BED1</name>
    <dbReference type="NCBI Taxonomy" id="1328754"/>
    <lineage>
        <taxon>Eukaryota</taxon>
        <taxon>Fungi</taxon>
        <taxon>Dikarya</taxon>
        <taxon>Basidiomycota</taxon>
        <taxon>Agaricomycotina</taxon>
        <taxon>Agaricomycetes</taxon>
        <taxon>Agaricomycetidae</taxon>
        <taxon>Boletales</taxon>
        <taxon>Boletineae</taxon>
        <taxon>Boletaceae</taxon>
        <taxon>Boletoideae</taxon>
        <taxon>Boletus</taxon>
    </lineage>
</organism>
<reference evidence="3" key="2">
    <citation type="journal article" date="2020" name="Nat. Commun.">
        <title>Large-scale genome sequencing of mycorrhizal fungi provides insights into the early evolution of symbiotic traits.</title>
        <authorList>
            <person name="Miyauchi S."/>
            <person name="Kiss E."/>
            <person name="Kuo A."/>
            <person name="Drula E."/>
            <person name="Kohler A."/>
            <person name="Sanchez-Garcia M."/>
            <person name="Morin E."/>
            <person name="Andreopoulos B."/>
            <person name="Barry K.W."/>
            <person name="Bonito G."/>
            <person name="Buee M."/>
            <person name="Carver A."/>
            <person name="Chen C."/>
            <person name="Cichocki N."/>
            <person name="Clum A."/>
            <person name="Culley D."/>
            <person name="Crous P.W."/>
            <person name="Fauchery L."/>
            <person name="Girlanda M."/>
            <person name="Hayes R.D."/>
            <person name="Keri Z."/>
            <person name="LaButti K."/>
            <person name="Lipzen A."/>
            <person name="Lombard V."/>
            <person name="Magnuson J."/>
            <person name="Maillard F."/>
            <person name="Murat C."/>
            <person name="Nolan M."/>
            <person name="Ohm R.A."/>
            <person name="Pangilinan J."/>
            <person name="Pereira M.F."/>
            <person name="Perotto S."/>
            <person name="Peter M."/>
            <person name="Pfister S."/>
            <person name="Riley R."/>
            <person name="Sitrit Y."/>
            <person name="Stielow J.B."/>
            <person name="Szollosi G."/>
            <person name="Zifcakova L."/>
            <person name="Stursova M."/>
            <person name="Spatafora J.W."/>
            <person name="Tedersoo L."/>
            <person name="Vaario L.M."/>
            <person name="Yamada A."/>
            <person name="Yan M."/>
            <person name="Wang P."/>
            <person name="Xu J."/>
            <person name="Bruns T."/>
            <person name="Baldrian P."/>
            <person name="Vilgalys R."/>
            <person name="Dunand C."/>
            <person name="Henrissat B."/>
            <person name="Grigoriev I.V."/>
            <person name="Hibbett D."/>
            <person name="Nagy L.G."/>
            <person name="Martin F.M."/>
        </authorList>
    </citation>
    <scope>NUCLEOTIDE SEQUENCE</scope>
    <source>
        <strain evidence="3">BED1</strain>
    </source>
</reference>
<name>A0AAD4BQ97_BOLED</name>
<dbReference type="Proteomes" id="UP001194468">
    <property type="component" value="Unassembled WGS sequence"/>
</dbReference>
<evidence type="ECO:0000313" key="4">
    <source>
        <dbReference type="Proteomes" id="UP001194468"/>
    </source>
</evidence>
<dbReference type="EMBL" id="WHUW01000020">
    <property type="protein sequence ID" value="KAF8436809.1"/>
    <property type="molecule type" value="Genomic_DNA"/>
</dbReference>